<evidence type="ECO:0000259" key="1">
    <source>
        <dbReference type="Pfam" id="PF13302"/>
    </source>
</evidence>
<dbReference type="HOGENOM" id="CLU_073647_1_0_1"/>
<sequence>MAHRVDTGFRILVPHPTSSIILTPPTIDDGRDVVAALNDPRVYMNLNGPPYPYTEDDYLGWYGVIEEAARTSSEEMHAIESSWQIAQEAAQNPGGCRKKWMGRSWWVSAIREVISERPETGEETKFLGEITVRRSGFLFILDEAERQKKTDENNSLEAGDPKILYEVGFYLIPECHGHGIMPMVLRTLISEILIPYFNVQRLVGIYFEHNIPSRKVFEKCGFEFATMAPDAITMSPAKTGRLEGLKVGIGVLTWQR</sequence>
<evidence type="ECO:0000313" key="2">
    <source>
        <dbReference type="EMBL" id="KIW52406.1"/>
    </source>
</evidence>
<gene>
    <name evidence="2" type="ORF">PV05_08045</name>
</gene>
<proteinExistence type="predicted"/>
<dbReference type="PANTHER" id="PTHR43328">
    <property type="entry name" value="ACETYLTRANSFERASE-RELATED"/>
    <property type="match status" value="1"/>
</dbReference>
<dbReference type="STRING" id="348802.A0A0D2BJ25"/>
<dbReference type="PANTHER" id="PTHR43328:SF1">
    <property type="entry name" value="N-ACETYLTRANSFERASE DOMAIN-CONTAINING PROTEIN"/>
    <property type="match status" value="1"/>
</dbReference>
<dbReference type="OrthoDB" id="630895at2759"/>
<dbReference type="Pfam" id="PF13302">
    <property type="entry name" value="Acetyltransf_3"/>
    <property type="match status" value="1"/>
</dbReference>
<dbReference type="SUPFAM" id="SSF55729">
    <property type="entry name" value="Acyl-CoA N-acyltransferases (Nat)"/>
    <property type="match status" value="1"/>
</dbReference>
<dbReference type="EMBL" id="KN847321">
    <property type="protein sequence ID" value="KIW52406.1"/>
    <property type="molecule type" value="Genomic_DNA"/>
</dbReference>
<accession>A0A0D2BJ25</accession>
<reference evidence="2 3" key="1">
    <citation type="submission" date="2015-01" db="EMBL/GenBank/DDBJ databases">
        <title>The Genome Sequence of Exophiala xenobiotica CBS118157.</title>
        <authorList>
            <consortium name="The Broad Institute Genomics Platform"/>
            <person name="Cuomo C."/>
            <person name="de Hoog S."/>
            <person name="Gorbushina A."/>
            <person name="Stielow B."/>
            <person name="Teixiera M."/>
            <person name="Abouelleil A."/>
            <person name="Chapman S.B."/>
            <person name="Priest M."/>
            <person name="Young S.K."/>
            <person name="Wortman J."/>
            <person name="Nusbaum C."/>
            <person name="Birren B."/>
        </authorList>
    </citation>
    <scope>NUCLEOTIDE SEQUENCE [LARGE SCALE GENOMIC DNA]</scope>
    <source>
        <strain evidence="2 3">CBS 118157</strain>
    </source>
</reference>
<dbReference type="InterPro" id="IPR000182">
    <property type="entry name" value="GNAT_dom"/>
</dbReference>
<dbReference type="AlphaFoldDB" id="A0A0D2BJ25"/>
<dbReference type="GO" id="GO:0016747">
    <property type="term" value="F:acyltransferase activity, transferring groups other than amino-acyl groups"/>
    <property type="evidence" value="ECO:0007669"/>
    <property type="project" value="InterPro"/>
</dbReference>
<feature type="domain" description="N-acetyltransferase" evidence="1">
    <location>
        <begin position="20"/>
        <end position="223"/>
    </location>
</feature>
<dbReference type="InterPro" id="IPR016181">
    <property type="entry name" value="Acyl_CoA_acyltransferase"/>
</dbReference>
<dbReference type="Proteomes" id="UP000054342">
    <property type="component" value="Unassembled WGS sequence"/>
</dbReference>
<name>A0A0D2BJ25_9EURO</name>
<keyword evidence="3" id="KW-1185">Reference proteome</keyword>
<organism evidence="2 3">
    <name type="scientific">Exophiala xenobiotica</name>
    <dbReference type="NCBI Taxonomy" id="348802"/>
    <lineage>
        <taxon>Eukaryota</taxon>
        <taxon>Fungi</taxon>
        <taxon>Dikarya</taxon>
        <taxon>Ascomycota</taxon>
        <taxon>Pezizomycotina</taxon>
        <taxon>Eurotiomycetes</taxon>
        <taxon>Chaetothyriomycetidae</taxon>
        <taxon>Chaetothyriales</taxon>
        <taxon>Herpotrichiellaceae</taxon>
        <taxon>Exophiala</taxon>
    </lineage>
</organism>
<protein>
    <recommendedName>
        <fullName evidence="1">N-acetyltransferase domain-containing protein</fullName>
    </recommendedName>
</protein>
<dbReference type="GeneID" id="25329953"/>
<dbReference type="RefSeq" id="XP_013312990.1">
    <property type="nucleotide sequence ID" value="XM_013457536.1"/>
</dbReference>
<dbReference type="Gene3D" id="3.40.630.30">
    <property type="match status" value="1"/>
</dbReference>
<evidence type="ECO:0000313" key="3">
    <source>
        <dbReference type="Proteomes" id="UP000054342"/>
    </source>
</evidence>